<name>A0A931FAP1_9ACTN</name>
<keyword evidence="1" id="KW-0813">Transport</keyword>
<sequence length="353" mass="38859">MPERDAASETAGGAVLEAREVVKRFPVHGLGQLGRQVHALEPTTLALHPGRITALVGESGSGKSTLARLLALDHAPTEGEIRLDGRPVRRTFRTKARRAYYRQVQMIFQDPFSSLNPVHRLRYILSRPLKLHGHARGRAELEEQVLDLLQRVELTPAEQFIDKFPHELSGGQRQRVAIARALAARPKVLLGDEPISMLDASIRLDILNLLRRLRDDEGLAILYITHDIASARYFADEIKVLYAGQLVESGPPDVVVGHPRHPYTRLLLDSAPDPDRGGFLDGTSLDGGLDDADPDGEESLGEPPDLVAPPTGCRFHPRCPLARTECLTAFPPRSEAGDGHWVHCWAHEPGTDA</sequence>
<feature type="region of interest" description="Disordered" evidence="4">
    <location>
        <begin position="270"/>
        <end position="311"/>
    </location>
</feature>
<protein>
    <submittedName>
        <fullName evidence="6">ABC transporter ATP-binding protein</fullName>
    </submittedName>
</protein>
<evidence type="ECO:0000313" key="7">
    <source>
        <dbReference type="Proteomes" id="UP000657385"/>
    </source>
</evidence>
<dbReference type="GO" id="GO:0005524">
    <property type="term" value="F:ATP binding"/>
    <property type="evidence" value="ECO:0007669"/>
    <property type="project" value="UniProtKB-KW"/>
</dbReference>
<gene>
    <name evidence="6" type="ORF">I2501_00955</name>
</gene>
<dbReference type="PANTHER" id="PTHR43230">
    <property type="entry name" value="ABC-TYPE DIPEPTIDE/OLIGOPEPTIDE TRANSPORT SYSTEM, ATPASE COMPONENT"/>
    <property type="match status" value="1"/>
</dbReference>
<dbReference type="PROSITE" id="PS00211">
    <property type="entry name" value="ABC_TRANSPORTER_1"/>
    <property type="match status" value="1"/>
</dbReference>
<evidence type="ECO:0000256" key="2">
    <source>
        <dbReference type="ARBA" id="ARBA00022741"/>
    </source>
</evidence>
<dbReference type="PANTHER" id="PTHR43230:SF3">
    <property type="entry name" value="ABC-TYPE DIPEPTIDE_OLIGOPEPTIDE TRANSPORT SYSTEM, ATPASE COMPONENT"/>
    <property type="match status" value="1"/>
</dbReference>
<accession>A0A931FAP1</accession>
<dbReference type="Pfam" id="PF00005">
    <property type="entry name" value="ABC_tran"/>
    <property type="match status" value="1"/>
</dbReference>
<dbReference type="RefSeq" id="WP_196191799.1">
    <property type="nucleotide sequence ID" value="NZ_JADPRT010000001.1"/>
</dbReference>
<dbReference type="Gene3D" id="3.40.50.300">
    <property type="entry name" value="P-loop containing nucleotide triphosphate hydrolases"/>
    <property type="match status" value="1"/>
</dbReference>
<dbReference type="GO" id="GO:0016887">
    <property type="term" value="F:ATP hydrolysis activity"/>
    <property type="evidence" value="ECO:0007669"/>
    <property type="project" value="InterPro"/>
</dbReference>
<organism evidence="6 7">
    <name type="scientific">Streptacidiphilus fuscans</name>
    <dbReference type="NCBI Taxonomy" id="2789292"/>
    <lineage>
        <taxon>Bacteria</taxon>
        <taxon>Bacillati</taxon>
        <taxon>Actinomycetota</taxon>
        <taxon>Actinomycetes</taxon>
        <taxon>Kitasatosporales</taxon>
        <taxon>Streptomycetaceae</taxon>
        <taxon>Streptacidiphilus</taxon>
    </lineage>
</organism>
<evidence type="ECO:0000259" key="5">
    <source>
        <dbReference type="PROSITE" id="PS50893"/>
    </source>
</evidence>
<keyword evidence="2" id="KW-0547">Nucleotide-binding</keyword>
<comment type="caution">
    <text evidence="6">The sequence shown here is derived from an EMBL/GenBank/DDBJ whole genome shotgun (WGS) entry which is preliminary data.</text>
</comment>
<evidence type="ECO:0000313" key="6">
    <source>
        <dbReference type="EMBL" id="MBF9066603.1"/>
    </source>
</evidence>
<proteinExistence type="predicted"/>
<dbReference type="InterPro" id="IPR013563">
    <property type="entry name" value="Oligopep_ABC_C"/>
</dbReference>
<feature type="compositionally biased region" description="Acidic residues" evidence="4">
    <location>
        <begin position="288"/>
        <end position="300"/>
    </location>
</feature>
<evidence type="ECO:0000256" key="1">
    <source>
        <dbReference type="ARBA" id="ARBA00022448"/>
    </source>
</evidence>
<dbReference type="AlphaFoldDB" id="A0A931FAP1"/>
<dbReference type="SMART" id="SM00382">
    <property type="entry name" value="AAA"/>
    <property type="match status" value="1"/>
</dbReference>
<dbReference type="Pfam" id="PF08352">
    <property type="entry name" value="oligo_HPY"/>
    <property type="match status" value="2"/>
</dbReference>
<dbReference type="GO" id="GO:0015833">
    <property type="term" value="P:peptide transport"/>
    <property type="evidence" value="ECO:0007669"/>
    <property type="project" value="InterPro"/>
</dbReference>
<keyword evidence="7" id="KW-1185">Reference proteome</keyword>
<dbReference type="InterPro" id="IPR027417">
    <property type="entry name" value="P-loop_NTPase"/>
</dbReference>
<evidence type="ECO:0000256" key="3">
    <source>
        <dbReference type="ARBA" id="ARBA00022840"/>
    </source>
</evidence>
<feature type="domain" description="ABC transporter" evidence="5">
    <location>
        <begin position="16"/>
        <end position="268"/>
    </location>
</feature>
<reference evidence="6" key="1">
    <citation type="submission" date="2020-11" db="EMBL/GenBank/DDBJ databases">
        <title>Isolation and identification of active actinomycetes.</title>
        <authorList>
            <person name="Yu B."/>
        </authorList>
    </citation>
    <scope>NUCLEOTIDE SEQUENCE</scope>
    <source>
        <strain evidence="6">NEAU-YB345</strain>
    </source>
</reference>
<dbReference type="InterPro" id="IPR017871">
    <property type="entry name" value="ABC_transporter-like_CS"/>
</dbReference>
<dbReference type="PROSITE" id="PS50893">
    <property type="entry name" value="ABC_TRANSPORTER_2"/>
    <property type="match status" value="1"/>
</dbReference>
<dbReference type="NCBIfam" id="TIGR01727">
    <property type="entry name" value="oligo_HPY"/>
    <property type="match status" value="1"/>
</dbReference>
<dbReference type="Proteomes" id="UP000657385">
    <property type="component" value="Unassembled WGS sequence"/>
</dbReference>
<dbReference type="SUPFAM" id="SSF52540">
    <property type="entry name" value="P-loop containing nucleoside triphosphate hydrolases"/>
    <property type="match status" value="1"/>
</dbReference>
<evidence type="ECO:0000256" key="4">
    <source>
        <dbReference type="SAM" id="MobiDB-lite"/>
    </source>
</evidence>
<keyword evidence="3 6" id="KW-0067">ATP-binding</keyword>
<dbReference type="InterPro" id="IPR003593">
    <property type="entry name" value="AAA+_ATPase"/>
</dbReference>
<dbReference type="InterPro" id="IPR003439">
    <property type="entry name" value="ABC_transporter-like_ATP-bd"/>
</dbReference>
<dbReference type="CDD" id="cd03257">
    <property type="entry name" value="ABC_NikE_OppD_transporters"/>
    <property type="match status" value="1"/>
</dbReference>
<dbReference type="EMBL" id="JADPRT010000001">
    <property type="protein sequence ID" value="MBF9066603.1"/>
    <property type="molecule type" value="Genomic_DNA"/>
</dbReference>